<feature type="domain" description="Response regulatory" evidence="8">
    <location>
        <begin position="3"/>
        <end position="113"/>
    </location>
</feature>
<dbReference type="PROSITE" id="PS50110">
    <property type="entry name" value="RESPONSE_REGULATORY"/>
    <property type="match status" value="1"/>
</dbReference>
<dbReference type="Gene3D" id="3.40.50.2300">
    <property type="match status" value="1"/>
</dbReference>
<evidence type="ECO:0000259" key="8">
    <source>
        <dbReference type="PROSITE" id="PS50110"/>
    </source>
</evidence>
<evidence type="ECO:0000313" key="10">
    <source>
        <dbReference type="EMBL" id="BEH90332.1"/>
    </source>
</evidence>
<dbReference type="CDD" id="cd00383">
    <property type="entry name" value="trans_reg_C"/>
    <property type="match status" value="1"/>
</dbReference>
<dbReference type="GO" id="GO:0003677">
    <property type="term" value="F:DNA binding"/>
    <property type="evidence" value="ECO:0007669"/>
    <property type="project" value="UniProtKB-KW"/>
</dbReference>
<dbReference type="Pfam" id="PF00486">
    <property type="entry name" value="Trans_reg_C"/>
    <property type="match status" value="1"/>
</dbReference>
<name>A0ABM8IGG5_9FIRM</name>
<dbReference type="PANTHER" id="PTHR48111:SF40">
    <property type="entry name" value="PHOSPHATE REGULON TRANSCRIPTIONAL REGULATORY PROTEIN PHOB"/>
    <property type="match status" value="1"/>
</dbReference>
<dbReference type="SUPFAM" id="SSF52172">
    <property type="entry name" value="CheY-like"/>
    <property type="match status" value="1"/>
</dbReference>
<protein>
    <submittedName>
        <fullName evidence="10">DNA-binding response regulator</fullName>
    </submittedName>
</protein>
<dbReference type="Pfam" id="PF00072">
    <property type="entry name" value="Response_reg"/>
    <property type="match status" value="1"/>
</dbReference>
<proteinExistence type="predicted"/>
<organism evidence="10 11">
    <name type="scientific">Turicibacter faecis</name>
    <dbReference type="NCBI Taxonomy" id="2963365"/>
    <lineage>
        <taxon>Bacteria</taxon>
        <taxon>Bacillati</taxon>
        <taxon>Bacillota</taxon>
        <taxon>Erysipelotrichia</taxon>
        <taxon>Erysipelotrichales</taxon>
        <taxon>Turicibacteraceae</taxon>
        <taxon>Turicibacter</taxon>
    </lineage>
</organism>
<keyword evidence="4 7" id="KW-0238">DNA-binding</keyword>
<dbReference type="SMART" id="SM00862">
    <property type="entry name" value="Trans_reg_C"/>
    <property type="match status" value="1"/>
</dbReference>
<feature type="modified residue" description="4-aspartylphosphate" evidence="6">
    <location>
        <position position="52"/>
    </location>
</feature>
<dbReference type="SMART" id="SM00448">
    <property type="entry name" value="REC"/>
    <property type="match status" value="1"/>
</dbReference>
<dbReference type="PANTHER" id="PTHR48111">
    <property type="entry name" value="REGULATOR OF RPOS"/>
    <property type="match status" value="1"/>
</dbReference>
<keyword evidence="1 6" id="KW-0597">Phosphoprotein</keyword>
<keyword evidence="3" id="KW-0805">Transcription regulation</keyword>
<evidence type="ECO:0000256" key="4">
    <source>
        <dbReference type="ARBA" id="ARBA00023125"/>
    </source>
</evidence>
<feature type="DNA-binding region" description="OmpR/PhoB-type" evidence="7">
    <location>
        <begin position="122"/>
        <end position="222"/>
    </location>
</feature>
<dbReference type="InterPro" id="IPR011006">
    <property type="entry name" value="CheY-like_superfamily"/>
</dbReference>
<evidence type="ECO:0000256" key="2">
    <source>
        <dbReference type="ARBA" id="ARBA00023012"/>
    </source>
</evidence>
<keyword evidence="5" id="KW-0804">Transcription</keyword>
<dbReference type="InterPro" id="IPR001789">
    <property type="entry name" value="Sig_transdc_resp-reg_receiver"/>
</dbReference>
<feature type="domain" description="OmpR/PhoB-type" evidence="9">
    <location>
        <begin position="122"/>
        <end position="222"/>
    </location>
</feature>
<evidence type="ECO:0000256" key="6">
    <source>
        <dbReference type="PROSITE-ProRule" id="PRU00169"/>
    </source>
</evidence>
<evidence type="ECO:0000313" key="11">
    <source>
        <dbReference type="Proteomes" id="UP001432099"/>
    </source>
</evidence>
<dbReference type="InterPro" id="IPR001867">
    <property type="entry name" value="OmpR/PhoB-type_DNA-bd"/>
</dbReference>
<keyword evidence="2" id="KW-0902">Two-component regulatory system</keyword>
<gene>
    <name evidence="10" type="ORF">T23_04340</name>
</gene>
<accession>A0ABM8IGG5</accession>
<dbReference type="Gene3D" id="6.10.250.690">
    <property type="match status" value="1"/>
</dbReference>
<evidence type="ECO:0000259" key="9">
    <source>
        <dbReference type="PROSITE" id="PS51755"/>
    </source>
</evidence>
<dbReference type="InterPro" id="IPR036388">
    <property type="entry name" value="WH-like_DNA-bd_sf"/>
</dbReference>
<evidence type="ECO:0000256" key="1">
    <source>
        <dbReference type="ARBA" id="ARBA00022553"/>
    </source>
</evidence>
<dbReference type="Gene3D" id="1.10.10.10">
    <property type="entry name" value="Winged helix-like DNA-binding domain superfamily/Winged helix DNA-binding domain"/>
    <property type="match status" value="1"/>
</dbReference>
<evidence type="ECO:0000256" key="5">
    <source>
        <dbReference type="ARBA" id="ARBA00023163"/>
    </source>
</evidence>
<dbReference type="InterPro" id="IPR039420">
    <property type="entry name" value="WalR-like"/>
</dbReference>
<dbReference type="PROSITE" id="PS51755">
    <property type="entry name" value="OMPR_PHOB"/>
    <property type="match status" value="1"/>
</dbReference>
<dbReference type="EMBL" id="AP028127">
    <property type="protein sequence ID" value="BEH90332.1"/>
    <property type="molecule type" value="Genomic_DNA"/>
</dbReference>
<reference evidence="10" key="1">
    <citation type="journal article" date="2024" name="Int. J. Syst. Evol. Microbiol.">
        <title>Turicibacter faecis sp. nov., isolated from faeces of heart failure mouse model.</title>
        <authorList>
            <person name="Imamura Y."/>
            <person name="Motooka D."/>
            <person name="Nakajima Y."/>
            <person name="Ito S."/>
            <person name="Kitakaze M."/>
            <person name="Iida T."/>
            <person name="Nakamura S."/>
        </authorList>
    </citation>
    <scope>NUCLEOTIDE SEQUENCE</scope>
    <source>
        <strain evidence="10">TC023</strain>
    </source>
</reference>
<evidence type="ECO:0000256" key="7">
    <source>
        <dbReference type="PROSITE-ProRule" id="PRU01091"/>
    </source>
</evidence>
<dbReference type="Proteomes" id="UP001432099">
    <property type="component" value="Chromosome"/>
</dbReference>
<evidence type="ECO:0000256" key="3">
    <source>
        <dbReference type="ARBA" id="ARBA00023015"/>
    </source>
</evidence>
<sequence length="222" mass="24591">MAKILIVEDDVSIQQMITELLQRHGFSTDCAYSGTEALLLLERDVYDLILLDLVLPGVSGEAIIERVNGAPIIVLSAKVSVDDKVNCLLAGANDYLTKPFYADELLARIEVQLRLNNNSAQIGTLRYKGLELLAETQTLMLNSERIHLTRTETAILKQLLLHPTQVLTKSRLLDLLSDEAGAGACDESSLKVHMSNIRKKIKEVSGENYIESVWGVGFKLKE</sequence>
<dbReference type="RefSeq" id="WP_262951047.1">
    <property type="nucleotide sequence ID" value="NZ_AP028127.1"/>
</dbReference>
<keyword evidence="11" id="KW-1185">Reference proteome</keyword>